<evidence type="ECO:0000256" key="4">
    <source>
        <dbReference type="SAM" id="MobiDB-lite"/>
    </source>
</evidence>
<evidence type="ECO:0000256" key="3">
    <source>
        <dbReference type="ARBA" id="ARBA00034808"/>
    </source>
</evidence>
<evidence type="ECO:0000256" key="1">
    <source>
        <dbReference type="ARBA" id="ARBA00005446"/>
    </source>
</evidence>
<dbReference type="GeneID" id="87824505"/>
<reference evidence="6" key="1">
    <citation type="journal article" date="2023" name="Mol. Phylogenet. Evol.">
        <title>Genome-scale phylogeny and comparative genomics of the fungal order Sordariales.</title>
        <authorList>
            <person name="Hensen N."/>
            <person name="Bonometti L."/>
            <person name="Westerberg I."/>
            <person name="Brannstrom I.O."/>
            <person name="Guillou S."/>
            <person name="Cros-Aarteil S."/>
            <person name="Calhoun S."/>
            <person name="Haridas S."/>
            <person name="Kuo A."/>
            <person name="Mondo S."/>
            <person name="Pangilinan J."/>
            <person name="Riley R."/>
            <person name="LaButti K."/>
            <person name="Andreopoulos B."/>
            <person name="Lipzen A."/>
            <person name="Chen C."/>
            <person name="Yan M."/>
            <person name="Daum C."/>
            <person name="Ng V."/>
            <person name="Clum A."/>
            <person name="Steindorff A."/>
            <person name="Ohm R.A."/>
            <person name="Martin F."/>
            <person name="Silar P."/>
            <person name="Natvig D.O."/>
            <person name="Lalanne C."/>
            <person name="Gautier V."/>
            <person name="Ament-Velasquez S.L."/>
            <person name="Kruys A."/>
            <person name="Hutchinson M.I."/>
            <person name="Powell A.J."/>
            <person name="Barry K."/>
            <person name="Miller A.N."/>
            <person name="Grigoriev I.V."/>
            <person name="Debuchy R."/>
            <person name="Gladieux P."/>
            <person name="Hiltunen Thoren M."/>
            <person name="Johannesson H."/>
        </authorList>
    </citation>
    <scope>NUCLEOTIDE SEQUENCE</scope>
    <source>
        <strain evidence="6">CBS 731.68</strain>
    </source>
</reference>
<dbReference type="InterPro" id="IPR027417">
    <property type="entry name" value="P-loop_NTPase"/>
</dbReference>
<evidence type="ECO:0000256" key="2">
    <source>
        <dbReference type="ARBA" id="ARBA00034617"/>
    </source>
</evidence>
<dbReference type="GO" id="GO:0009378">
    <property type="term" value="F:four-way junction helicase activity"/>
    <property type="evidence" value="ECO:0007669"/>
    <property type="project" value="TreeGrafter"/>
</dbReference>
<dbReference type="SUPFAM" id="SSF52540">
    <property type="entry name" value="P-loop containing nucleoside triphosphate hydrolases"/>
    <property type="match status" value="1"/>
</dbReference>
<dbReference type="PROSITE" id="PS51194">
    <property type="entry name" value="HELICASE_CTER"/>
    <property type="match status" value="1"/>
</dbReference>
<dbReference type="PANTHER" id="PTHR13710:SF154">
    <property type="entry name" value="RECQ HELICASE, PUTATIVE (AFU_ORTHOLOGUE AFUA_6G14720)-RELATED"/>
    <property type="match status" value="1"/>
</dbReference>
<dbReference type="GO" id="GO:0016787">
    <property type="term" value="F:hydrolase activity"/>
    <property type="evidence" value="ECO:0007669"/>
    <property type="project" value="UniProtKB-KW"/>
</dbReference>
<dbReference type="EC" id="5.6.2.4" evidence="3"/>
<feature type="region of interest" description="Disordered" evidence="4">
    <location>
        <begin position="161"/>
        <end position="203"/>
    </location>
</feature>
<dbReference type="PANTHER" id="PTHR13710">
    <property type="entry name" value="DNA HELICASE RECQ FAMILY MEMBER"/>
    <property type="match status" value="1"/>
</dbReference>
<comment type="similarity">
    <text evidence="1">Belongs to the helicase family. RecQ subfamily.</text>
</comment>
<dbReference type="EMBL" id="MU853268">
    <property type="protein sequence ID" value="KAK4118465.1"/>
    <property type="molecule type" value="Genomic_DNA"/>
</dbReference>
<dbReference type="SMART" id="SM00490">
    <property type="entry name" value="HELICc"/>
    <property type="match status" value="1"/>
</dbReference>
<reference evidence="6" key="2">
    <citation type="submission" date="2023-05" db="EMBL/GenBank/DDBJ databases">
        <authorList>
            <consortium name="Lawrence Berkeley National Laboratory"/>
            <person name="Steindorff A."/>
            <person name="Hensen N."/>
            <person name="Bonometti L."/>
            <person name="Westerberg I."/>
            <person name="Brannstrom I.O."/>
            <person name="Guillou S."/>
            <person name="Cros-Aarteil S."/>
            <person name="Calhoun S."/>
            <person name="Haridas S."/>
            <person name="Kuo A."/>
            <person name="Mondo S."/>
            <person name="Pangilinan J."/>
            <person name="Riley R."/>
            <person name="Labutti K."/>
            <person name="Andreopoulos B."/>
            <person name="Lipzen A."/>
            <person name="Chen C."/>
            <person name="Yanf M."/>
            <person name="Daum C."/>
            <person name="Ng V."/>
            <person name="Clum A."/>
            <person name="Ohm R."/>
            <person name="Martin F."/>
            <person name="Silar P."/>
            <person name="Natvig D."/>
            <person name="Lalanne C."/>
            <person name="Gautier V."/>
            <person name="Ament-Velasquez S.L."/>
            <person name="Kruys A."/>
            <person name="Hutchinson M.I."/>
            <person name="Powell A.J."/>
            <person name="Barry K."/>
            <person name="Miller A.N."/>
            <person name="Grigoriev I.V."/>
            <person name="Debuchy R."/>
            <person name="Gladieux P."/>
            <person name="Thoren M.H."/>
            <person name="Johannesson H."/>
        </authorList>
    </citation>
    <scope>NUCLEOTIDE SEQUENCE</scope>
    <source>
        <strain evidence="6">CBS 731.68</strain>
    </source>
</reference>
<dbReference type="AlphaFoldDB" id="A0AAN6TQT6"/>
<accession>A0AAN6TQT6</accession>
<comment type="catalytic activity">
    <reaction evidence="2">
        <text>Couples ATP hydrolysis with the unwinding of duplex DNA by translocating in the 3'-5' direction.</text>
        <dbReference type="EC" id="5.6.2.4"/>
    </reaction>
</comment>
<dbReference type="GO" id="GO:0005737">
    <property type="term" value="C:cytoplasm"/>
    <property type="evidence" value="ECO:0007669"/>
    <property type="project" value="TreeGrafter"/>
</dbReference>
<dbReference type="RefSeq" id="XP_062642238.1">
    <property type="nucleotide sequence ID" value="XM_062787735.1"/>
</dbReference>
<name>A0AAN6TQT6_9PEZI</name>
<sequence>MGQLGTALQEMGVQVVLLTATLAPADVGELYAKMRLDARQVRLFRSRTTRRNIGYRVRVVSRRDEGDREVRRVVQAGLERYSSGKIIVYGGEVERVERLGEMLSCPVFHSKVDTAEGKGRRWREWVEAGRVIVTTNALGMGIDVADVRMVVHAGPPRRLRDYAQESGRAGRDGEASEAVIVWPKGDDGHGAKRGKAKEGEAER</sequence>
<organism evidence="6 7">
    <name type="scientific">Parathielavia appendiculata</name>
    <dbReference type="NCBI Taxonomy" id="2587402"/>
    <lineage>
        <taxon>Eukaryota</taxon>
        <taxon>Fungi</taxon>
        <taxon>Dikarya</taxon>
        <taxon>Ascomycota</taxon>
        <taxon>Pezizomycotina</taxon>
        <taxon>Sordariomycetes</taxon>
        <taxon>Sordariomycetidae</taxon>
        <taxon>Sordariales</taxon>
        <taxon>Chaetomiaceae</taxon>
        <taxon>Parathielavia</taxon>
    </lineage>
</organism>
<feature type="compositionally biased region" description="Basic and acidic residues" evidence="4">
    <location>
        <begin position="184"/>
        <end position="203"/>
    </location>
</feature>
<evidence type="ECO:0000259" key="5">
    <source>
        <dbReference type="PROSITE" id="PS51194"/>
    </source>
</evidence>
<comment type="caution">
    <text evidence="6">The sequence shown here is derived from an EMBL/GenBank/DDBJ whole genome shotgun (WGS) entry which is preliminary data.</text>
</comment>
<dbReference type="Pfam" id="PF00271">
    <property type="entry name" value="Helicase_C"/>
    <property type="match status" value="1"/>
</dbReference>
<feature type="non-terminal residue" evidence="6">
    <location>
        <position position="203"/>
    </location>
</feature>
<gene>
    <name evidence="6" type="ORF">N657DRAFT_531936</name>
</gene>
<proteinExistence type="inferred from homology"/>
<dbReference type="GO" id="GO:0000724">
    <property type="term" value="P:double-strand break repair via homologous recombination"/>
    <property type="evidence" value="ECO:0007669"/>
    <property type="project" value="TreeGrafter"/>
</dbReference>
<dbReference type="GO" id="GO:0005694">
    <property type="term" value="C:chromosome"/>
    <property type="evidence" value="ECO:0007669"/>
    <property type="project" value="TreeGrafter"/>
</dbReference>
<feature type="compositionally biased region" description="Basic and acidic residues" evidence="4">
    <location>
        <begin position="161"/>
        <end position="174"/>
    </location>
</feature>
<keyword evidence="7" id="KW-1185">Reference proteome</keyword>
<dbReference type="Gene3D" id="3.40.50.300">
    <property type="entry name" value="P-loop containing nucleotide triphosphate hydrolases"/>
    <property type="match status" value="1"/>
</dbReference>
<keyword evidence="6" id="KW-0378">Hydrolase</keyword>
<dbReference type="Proteomes" id="UP001302602">
    <property type="component" value="Unassembled WGS sequence"/>
</dbReference>
<dbReference type="GO" id="GO:0043138">
    <property type="term" value="F:3'-5' DNA helicase activity"/>
    <property type="evidence" value="ECO:0007669"/>
    <property type="project" value="UniProtKB-EC"/>
</dbReference>
<evidence type="ECO:0000313" key="7">
    <source>
        <dbReference type="Proteomes" id="UP001302602"/>
    </source>
</evidence>
<feature type="domain" description="Helicase C-terminal" evidence="5">
    <location>
        <begin position="73"/>
        <end position="203"/>
    </location>
</feature>
<evidence type="ECO:0000313" key="6">
    <source>
        <dbReference type="EMBL" id="KAK4118465.1"/>
    </source>
</evidence>
<protein>
    <recommendedName>
        <fullName evidence="3">DNA 3'-5' helicase</fullName>
        <ecNumber evidence="3">5.6.2.4</ecNumber>
    </recommendedName>
</protein>
<dbReference type="InterPro" id="IPR001650">
    <property type="entry name" value="Helicase_C-like"/>
</dbReference>